<protein>
    <submittedName>
        <fullName evidence="1">Putative phage abortive infection protein</fullName>
    </submittedName>
</protein>
<gene>
    <name evidence="1" type="ORF">BC742_0088</name>
</gene>
<keyword evidence="2" id="KW-1185">Reference proteome</keyword>
<dbReference type="OrthoDB" id="6678638at2"/>
<dbReference type="AlphaFoldDB" id="A0A495WIE2"/>
<dbReference type="InterPro" id="IPR031709">
    <property type="entry name" value="PutAbiC"/>
</dbReference>
<comment type="caution">
    <text evidence="1">The sequence shown here is derived from an EMBL/GenBank/DDBJ whole genome shotgun (WGS) entry which is preliminary data.</text>
</comment>
<name>A0A495WIE2_9BACT</name>
<dbReference type="Proteomes" id="UP000269493">
    <property type="component" value="Unassembled WGS sequence"/>
</dbReference>
<proteinExistence type="predicted"/>
<accession>A0A495WIE2</accession>
<dbReference type="GeneID" id="92927249"/>
<dbReference type="RefSeq" id="WP_022389924.1">
    <property type="nucleotide sequence ID" value="NZ_KI440815.1"/>
</dbReference>
<dbReference type="Pfam" id="PF16872">
    <property type="entry name" value="putAbiC"/>
    <property type="match status" value="1"/>
</dbReference>
<dbReference type="EMBL" id="RBXN01000001">
    <property type="protein sequence ID" value="RKT61050.1"/>
    <property type="molecule type" value="Genomic_DNA"/>
</dbReference>
<evidence type="ECO:0000313" key="1">
    <source>
        <dbReference type="EMBL" id="RKT61050.1"/>
    </source>
</evidence>
<organism evidence="1 2">
    <name type="scientific">Coprobacter fastidiosus NSB1 = JCM 33896</name>
    <dbReference type="NCBI Taxonomy" id="1349822"/>
    <lineage>
        <taxon>Bacteria</taxon>
        <taxon>Pseudomonadati</taxon>
        <taxon>Bacteroidota</taxon>
        <taxon>Bacteroidia</taxon>
        <taxon>Bacteroidales</taxon>
        <taxon>Barnesiellaceae</taxon>
        <taxon>Coprobacter</taxon>
    </lineage>
</organism>
<sequence>MPLFRLSTKKSYAKMYRAQLTTYEQALFFFNSMSSLGKPWREKKENKKYLIEKYELIKNIPPRFLGEIDVKDFYSEMEYKF</sequence>
<evidence type="ECO:0000313" key="2">
    <source>
        <dbReference type="Proteomes" id="UP000269493"/>
    </source>
</evidence>
<reference evidence="1 2" key="1">
    <citation type="submission" date="2018-10" db="EMBL/GenBank/DDBJ databases">
        <title>Genomic Encyclopedia of Archaeal and Bacterial Type Strains, Phase II (KMG-II): from individual species to whole genera.</title>
        <authorList>
            <person name="Goeker M."/>
        </authorList>
    </citation>
    <scope>NUCLEOTIDE SEQUENCE [LARGE SCALE GENOMIC DNA]</scope>
    <source>
        <strain evidence="1 2">NSB1</strain>
    </source>
</reference>